<feature type="transmembrane region" description="Helical" evidence="1">
    <location>
        <begin position="422"/>
        <end position="444"/>
    </location>
</feature>
<feature type="transmembrane region" description="Helical" evidence="1">
    <location>
        <begin position="111"/>
        <end position="135"/>
    </location>
</feature>
<dbReference type="KEGG" id="psty:BFS30_10875"/>
<evidence type="ECO:0008006" key="4">
    <source>
        <dbReference type="Google" id="ProtNLM"/>
    </source>
</evidence>
<evidence type="ECO:0000313" key="2">
    <source>
        <dbReference type="EMBL" id="AOM77625.1"/>
    </source>
</evidence>
<feature type="transmembrane region" description="Helical" evidence="1">
    <location>
        <begin position="307"/>
        <end position="330"/>
    </location>
</feature>
<proteinExistence type="predicted"/>
<dbReference type="Proteomes" id="UP000094313">
    <property type="component" value="Chromosome"/>
</dbReference>
<feature type="transmembrane region" description="Helical" evidence="1">
    <location>
        <begin position="172"/>
        <end position="189"/>
    </location>
</feature>
<feature type="transmembrane region" description="Helical" evidence="1">
    <location>
        <begin position="379"/>
        <end position="401"/>
    </location>
</feature>
<feature type="transmembrane region" description="Helical" evidence="1">
    <location>
        <begin position="279"/>
        <end position="295"/>
    </location>
</feature>
<protein>
    <recommendedName>
        <fullName evidence="4">ABC-2 type transport system permease protein</fullName>
    </recommendedName>
</protein>
<feature type="transmembrane region" description="Helical" evidence="1">
    <location>
        <begin position="201"/>
        <end position="223"/>
    </location>
</feature>
<feature type="transmembrane region" description="Helical" evidence="1">
    <location>
        <begin position="60"/>
        <end position="78"/>
    </location>
</feature>
<keyword evidence="1" id="KW-1133">Transmembrane helix</keyword>
<dbReference type="EMBL" id="CP017141">
    <property type="protein sequence ID" value="AOM77625.1"/>
    <property type="molecule type" value="Genomic_DNA"/>
</dbReference>
<dbReference type="RefSeq" id="WP_069379314.1">
    <property type="nucleotide sequence ID" value="NZ_CP017141.1"/>
</dbReference>
<organism evidence="2 3">
    <name type="scientific">Pedobacter steynii</name>
    <dbReference type="NCBI Taxonomy" id="430522"/>
    <lineage>
        <taxon>Bacteria</taxon>
        <taxon>Pseudomonadati</taxon>
        <taxon>Bacteroidota</taxon>
        <taxon>Sphingobacteriia</taxon>
        <taxon>Sphingobacteriales</taxon>
        <taxon>Sphingobacteriaceae</taxon>
        <taxon>Pedobacter</taxon>
    </lineage>
</organism>
<evidence type="ECO:0000256" key="1">
    <source>
        <dbReference type="SAM" id="Phobius"/>
    </source>
</evidence>
<keyword evidence="1" id="KW-0472">Membrane</keyword>
<feature type="transmembrane region" description="Helical" evidence="1">
    <location>
        <begin position="450"/>
        <end position="474"/>
    </location>
</feature>
<dbReference type="OrthoDB" id="1014144at2"/>
<evidence type="ECO:0000313" key="3">
    <source>
        <dbReference type="Proteomes" id="UP000094313"/>
    </source>
</evidence>
<keyword evidence="1" id="KW-0812">Transmembrane</keyword>
<feature type="transmembrane region" description="Helical" evidence="1">
    <location>
        <begin position="351"/>
        <end position="373"/>
    </location>
</feature>
<dbReference type="InterPro" id="IPR043742">
    <property type="entry name" value="DUF5687"/>
</dbReference>
<gene>
    <name evidence="2" type="ORF">BFS30_10875</name>
</gene>
<dbReference type="AlphaFoldDB" id="A0A1D7QG63"/>
<keyword evidence="3" id="KW-1185">Reference proteome</keyword>
<name>A0A1D7QG63_9SPHI</name>
<accession>A0A1D7QG63</accession>
<dbReference type="Pfam" id="PF18940">
    <property type="entry name" value="DUF5687"/>
    <property type="match status" value="1"/>
</dbReference>
<feature type="transmembrane region" description="Helical" evidence="1">
    <location>
        <begin position="141"/>
        <end position="160"/>
    </location>
</feature>
<feature type="transmembrane region" description="Helical" evidence="1">
    <location>
        <begin position="21"/>
        <end position="45"/>
    </location>
</feature>
<reference evidence="2 3" key="1">
    <citation type="submission" date="2016-08" db="EMBL/GenBank/DDBJ databases">
        <authorList>
            <person name="Seilhamer J.J."/>
        </authorList>
    </citation>
    <scope>NUCLEOTIDE SEQUENCE [LARGE SCALE GENOMIC DNA]</scope>
    <source>
        <strain evidence="2 3">DX4</strain>
    </source>
</reference>
<sequence length="492" mass="56411">MLNTFLDHQWKAFWRSKNKGSTIATQIFIGIVVLYLLAVAFFLGIGLEIFIEKIFPGKDVFTIFNGVILYYFAVDFLMRMQLQELPTLSIVPYLHLKIPKKKIVNFLNTRALFSAFNLLPVFLFVPFCVTAISSVYDPFTALMYVVSIASLAIFNNYLALYLKRKSIQNLRIVPIMFLLIIVTGLMEYFKVFSIAEISNGVFAFITSYPAAGFGFTLLAIFLYQLNSRYLRNNLYVEELSKNEEKKTSTDYPFLDRFGEIGVLVAMELKLILRNKRSRSAITMSMLFLLYGFLFYKKELLDKDNLELMLFASVFMTGNSISIYGQFMFGWQSAHFDGLMANKISVRNFIKAKFLMFTLFSTLTTLVACLYGLISWKILVIQFAAYFYNIGIGTVIVLYFATRNYRSMDLSKGSSFNFQGVGASQWVLGLPYFLSPYLIVLPFSLSGSPYWGLLALGGCGLTALLTREFWVDFIVNEFNKRKYKITEGFREKS</sequence>